<evidence type="ECO:0000256" key="3">
    <source>
        <dbReference type="ARBA" id="ARBA00022840"/>
    </source>
</evidence>
<dbReference type="Proteomes" id="UP000741360">
    <property type="component" value="Unassembled WGS sequence"/>
</dbReference>
<reference evidence="5" key="1">
    <citation type="submission" date="2020-07" db="EMBL/GenBank/DDBJ databases">
        <title>Huge and variable diversity of episymbiotic CPR bacteria and DPANN archaea in groundwater ecosystems.</title>
        <authorList>
            <person name="He C.Y."/>
            <person name="Keren R."/>
            <person name="Whittaker M."/>
            <person name="Farag I.F."/>
            <person name="Doudna J."/>
            <person name="Cate J.H.D."/>
            <person name="Banfield J.F."/>
        </authorList>
    </citation>
    <scope>NUCLEOTIDE SEQUENCE</scope>
    <source>
        <strain evidence="5">NC_groundwater_717_Ag_S-0.2um_59_8</strain>
    </source>
</reference>
<feature type="domain" description="ABC transporter" evidence="4">
    <location>
        <begin position="1"/>
        <end position="171"/>
    </location>
</feature>
<dbReference type="PROSITE" id="PS50893">
    <property type="entry name" value="ABC_TRANSPORTER_2"/>
    <property type="match status" value="1"/>
</dbReference>
<protein>
    <submittedName>
        <fullName evidence="5">ATP-binding cassette domain-containing protein</fullName>
    </submittedName>
</protein>
<dbReference type="PANTHER" id="PTHR42788">
    <property type="entry name" value="TAURINE IMPORT ATP-BINDING PROTEIN-RELATED"/>
    <property type="match status" value="1"/>
</dbReference>
<dbReference type="GO" id="GO:0005524">
    <property type="term" value="F:ATP binding"/>
    <property type="evidence" value="ECO:0007669"/>
    <property type="project" value="UniProtKB-KW"/>
</dbReference>
<dbReference type="SUPFAM" id="SSF52540">
    <property type="entry name" value="P-loop containing nucleoside triphosphate hydrolases"/>
    <property type="match status" value="1"/>
</dbReference>
<dbReference type="InterPro" id="IPR003593">
    <property type="entry name" value="AAA+_ATPase"/>
</dbReference>
<dbReference type="SMART" id="SM00382">
    <property type="entry name" value="AAA"/>
    <property type="match status" value="1"/>
</dbReference>
<keyword evidence="3 5" id="KW-0067">ATP-binding</keyword>
<organism evidence="5 6">
    <name type="scientific">Tectimicrobiota bacterium</name>
    <dbReference type="NCBI Taxonomy" id="2528274"/>
    <lineage>
        <taxon>Bacteria</taxon>
        <taxon>Pseudomonadati</taxon>
        <taxon>Nitrospinota/Tectimicrobiota group</taxon>
        <taxon>Candidatus Tectimicrobiota</taxon>
    </lineage>
</organism>
<evidence type="ECO:0000313" key="5">
    <source>
        <dbReference type="EMBL" id="MBI3013591.1"/>
    </source>
</evidence>
<evidence type="ECO:0000313" key="6">
    <source>
        <dbReference type="Proteomes" id="UP000741360"/>
    </source>
</evidence>
<comment type="caution">
    <text evidence="5">The sequence shown here is derived from an EMBL/GenBank/DDBJ whole genome shotgun (WGS) entry which is preliminary data.</text>
</comment>
<dbReference type="InterPro" id="IPR050166">
    <property type="entry name" value="ABC_transporter_ATP-bind"/>
</dbReference>
<dbReference type="GO" id="GO:0016887">
    <property type="term" value="F:ATP hydrolysis activity"/>
    <property type="evidence" value="ECO:0007669"/>
    <property type="project" value="InterPro"/>
</dbReference>
<sequence length="194" mass="21717">MDGSQVRVEVLESVSLSFEQGSFTSIVGPSGCGKSTFLQMVAGLLRPSQGEVRFRGRPVSSPHPAMIYLFQQYNRSLFAWKTVSQNIAFGLKNRPHDRRTLAQEVARAIQAVGLQGFENHYPTVLFITHDIDEAIYLAQRVVVMSRAPARVVAEFEVPMSYPRHQIASRENPIYLDLRRRVFGSIGSVFENSGS</sequence>
<dbReference type="EMBL" id="JACPSX010000010">
    <property type="protein sequence ID" value="MBI3013591.1"/>
    <property type="molecule type" value="Genomic_DNA"/>
</dbReference>
<name>A0A932GM97_UNCTE</name>
<gene>
    <name evidence="5" type="ORF">HYY65_00675</name>
</gene>
<dbReference type="InterPro" id="IPR003439">
    <property type="entry name" value="ABC_transporter-like_ATP-bd"/>
</dbReference>
<dbReference type="AlphaFoldDB" id="A0A932GM97"/>
<dbReference type="Pfam" id="PF00005">
    <property type="entry name" value="ABC_tran"/>
    <property type="match status" value="1"/>
</dbReference>
<evidence type="ECO:0000256" key="2">
    <source>
        <dbReference type="ARBA" id="ARBA00022741"/>
    </source>
</evidence>
<dbReference type="PANTHER" id="PTHR42788:SF13">
    <property type="entry name" value="ALIPHATIC SULFONATES IMPORT ATP-BINDING PROTEIN SSUB"/>
    <property type="match status" value="1"/>
</dbReference>
<accession>A0A932GM97</accession>
<dbReference type="InterPro" id="IPR027417">
    <property type="entry name" value="P-loop_NTPase"/>
</dbReference>
<dbReference type="Gene3D" id="3.40.50.300">
    <property type="entry name" value="P-loop containing nucleotide triphosphate hydrolases"/>
    <property type="match status" value="1"/>
</dbReference>
<keyword evidence="1" id="KW-0813">Transport</keyword>
<evidence type="ECO:0000256" key="1">
    <source>
        <dbReference type="ARBA" id="ARBA00022448"/>
    </source>
</evidence>
<keyword evidence="2" id="KW-0547">Nucleotide-binding</keyword>
<proteinExistence type="predicted"/>
<evidence type="ECO:0000259" key="4">
    <source>
        <dbReference type="PROSITE" id="PS50893"/>
    </source>
</evidence>